<proteinExistence type="predicted"/>
<name>A0ABW7DDS2_9PSED</name>
<dbReference type="PANTHER" id="PTHR12526:SF510">
    <property type="entry name" value="D-INOSITOL 3-PHOSPHATE GLYCOSYLTRANSFERASE"/>
    <property type="match status" value="1"/>
</dbReference>
<keyword evidence="1 4" id="KW-0328">Glycosyltransferase</keyword>
<reference evidence="4 5" key="1">
    <citation type="submission" date="2024-10" db="EMBL/GenBank/DDBJ databases">
        <title>Whole genome of Pseudomonas sp Strain RB5.</title>
        <authorList>
            <person name="Selami N."/>
        </authorList>
    </citation>
    <scope>NUCLEOTIDE SEQUENCE [LARGE SCALE GENOMIC DNA]</scope>
    <source>
        <strain evidence="4 5">RB5</strain>
    </source>
</reference>
<dbReference type="CDD" id="cd03801">
    <property type="entry name" value="GT4_PimA-like"/>
    <property type="match status" value="1"/>
</dbReference>
<dbReference type="EC" id="2.4.-.-" evidence="4"/>
<dbReference type="EMBL" id="JBIEIL010000008">
    <property type="protein sequence ID" value="MFG6206209.1"/>
    <property type="molecule type" value="Genomic_DNA"/>
</dbReference>
<keyword evidence="5" id="KW-1185">Reference proteome</keyword>
<organism evidence="4 5">
    <name type="scientific">Pseudomonas retamae</name>
    <dbReference type="NCBI Taxonomy" id="702110"/>
    <lineage>
        <taxon>Bacteria</taxon>
        <taxon>Pseudomonadati</taxon>
        <taxon>Pseudomonadota</taxon>
        <taxon>Gammaproteobacteria</taxon>
        <taxon>Pseudomonadales</taxon>
        <taxon>Pseudomonadaceae</taxon>
        <taxon>Pseudomonas</taxon>
    </lineage>
</organism>
<dbReference type="Gene3D" id="3.40.50.2000">
    <property type="entry name" value="Glycogen Phosphorylase B"/>
    <property type="match status" value="2"/>
</dbReference>
<keyword evidence="2 4" id="KW-0808">Transferase</keyword>
<evidence type="ECO:0000256" key="2">
    <source>
        <dbReference type="ARBA" id="ARBA00022679"/>
    </source>
</evidence>
<dbReference type="InterPro" id="IPR001296">
    <property type="entry name" value="Glyco_trans_1"/>
</dbReference>
<feature type="domain" description="Glycosyl transferase family 1" evidence="3">
    <location>
        <begin position="172"/>
        <end position="328"/>
    </location>
</feature>
<dbReference type="GO" id="GO:0016757">
    <property type="term" value="F:glycosyltransferase activity"/>
    <property type="evidence" value="ECO:0007669"/>
    <property type="project" value="UniProtKB-KW"/>
</dbReference>
<dbReference type="SUPFAM" id="SSF53756">
    <property type="entry name" value="UDP-Glycosyltransferase/glycogen phosphorylase"/>
    <property type="match status" value="1"/>
</dbReference>
<gene>
    <name evidence="4" type="ORF">ACGSLL_17755</name>
</gene>
<evidence type="ECO:0000313" key="5">
    <source>
        <dbReference type="Proteomes" id="UP001605918"/>
    </source>
</evidence>
<evidence type="ECO:0000256" key="1">
    <source>
        <dbReference type="ARBA" id="ARBA00022676"/>
    </source>
</evidence>
<sequence length="345" mass="39470">MKIALCSSFMPFIRGGGRNIVDWLASTLLEAGHEVEVVYLPELDSPPDILFQQMMALRWVDLQAADRIICFRPQAHLIPHPHKILWFIHHIRTFYDLWDTPYRDFPDTPHNRAIRESLIEIDSRAMGEAKTIFTNSKVVSDRLKKFNDVDSQVLYPPVFEPERFFNAGYNDEIVCICRLEHYKRQHLLVEALSHTTTPVRLRIMGTGASPDYANALRQSSEALNVADRVIVEDRWITEEEKVLHLSQCLAAAYLPLDEDSYGYPSLEASHSQKPVLTTRDSGGVLELIQDGYNGYITESTPESLARAMDKLYQDKNATEAMGINARQRLVDLKISWSQVLERLLA</sequence>
<dbReference type="Proteomes" id="UP001605918">
    <property type="component" value="Unassembled WGS sequence"/>
</dbReference>
<evidence type="ECO:0000313" key="4">
    <source>
        <dbReference type="EMBL" id="MFG6206209.1"/>
    </source>
</evidence>
<accession>A0ABW7DDS2</accession>
<dbReference type="RefSeq" id="WP_394507343.1">
    <property type="nucleotide sequence ID" value="NZ_JBIEIL010000008.1"/>
</dbReference>
<dbReference type="PANTHER" id="PTHR12526">
    <property type="entry name" value="GLYCOSYLTRANSFERASE"/>
    <property type="match status" value="1"/>
</dbReference>
<protein>
    <submittedName>
        <fullName evidence="4">Glycosyltransferase family 4 protein</fullName>
        <ecNumber evidence="4">2.4.-.-</ecNumber>
    </submittedName>
</protein>
<evidence type="ECO:0000259" key="3">
    <source>
        <dbReference type="Pfam" id="PF00534"/>
    </source>
</evidence>
<comment type="caution">
    <text evidence="4">The sequence shown here is derived from an EMBL/GenBank/DDBJ whole genome shotgun (WGS) entry which is preliminary data.</text>
</comment>
<dbReference type="Pfam" id="PF00534">
    <property type="entry name" value="Glycos_transf_1"/>
    <property type="match status" value="1"/>
</dbReference>